<comment type="function">
    <text evidence="1">May be involved in transcriptional regulation.</text>
</comment>
<dbReference type="SMART" id="SM00980">
    <property type="entry name" value="THAP"/>
    <property type="match status" value="1"/>
</dbReference>
<feature type="domain" description="C2H2-type" evidence="18">
    <location>
        <begin position="763"/>
        <end position="790"/>
    </location>
</feature>
<accession>A0A8C4NDC4</accession>
<comment type="subcellular location">
    <subcellularLocation>
        <location evidence="2">Nucleus</location>
    </subcellularLocation>
</comment>
<organism evidence="20 21">
    <name type="scientific">Eptatretus burgeri</name>
    <name type="common">Inshore hagfish</name>
    <dbReference type="NCBI Taxonomy" id="7764"/>
    <lineage>
        <taxon>Eukaryota</taxon>
        <taxon>Metazoa</taxon>
        <taxon>Chordata</taxon>
        <taxon>Craniata</taxon>
        <taxon>Vertebrata</taxon>
        <taxon>Cyclostomata</taxon>
        <taxon>Myxini</taxon>
        <taxon>Myxiniformes</taxon>
        <taxon>Myxinidae</taxon>
        <taxon>Eptatretinae</taxon>
        <taxon>Eptatretus</taxon>
    </lineage>
</organism>
<dbReference type="FunFam" id="3.30.160.60:FF:000690">
    <property type="entry name" value="Zinc finger protein 354C"/>
    <property type="match status" value="1"/>
</dbReference>
<evidence type="ECO:0000256" key="7">
    <source>
        <dbReference type="ARBA" id="ARBA00022771"/>
    </source>
</evidence>
<feature type="domain" description="C2H2-type" evidence="18">
    <location>
        <begin position="847"/>
        <end position="874"/>
    </location>
</feature>
<keyword evidence="17" id="KW-1133">Transmembrane helix</keyword>
<evidence type="ECO:0000313" key="20">
    <source>
        <dbReference type="Ensembl" id="ENSEBUP00000006000.1"/>
    </source>
</evidence>
<evidence type="ECO:0000256" key="10">
    <source>
        <dbReference type="ARBA" id="ARBA00023015"/>
    </source>
</evidence>
<reference evidence="20" key="2">
    <citation type="submission" date="2025-09" db="UniProtKB">
        <authorList>
            <consortium name="Ensembl"/>
        </authorList>
    </citation>
    <scope>IDENTIFICATION</scope>
</reference>
<dbReference type="FunFam" id="3.30.160.60:FF:000624">
    <property type="entry name" value="zinc finger protein 697"/>
    <property type="match status" value="7"/>
</dbReference>
<dbReference type="Pfam" id="PF00096">
    <property type="entry name" value="zf-C2H2"/>
    <property type="match status" value="15"/>
</dbReference>
<dbReference type="InterPro" id="IPR006612">
    <property type="entry name" value="THAP_Znf"/>
</dbReference>
<evidence type="ECO:0000256" key="17">
    <source>
        <dbReference type="SAM" id="Phobius"/>
    </source>
</evidence>
<dbReference type="GO" id="GO:0005634">
    <property type="term" value="C:nucleus"/>
    <property type="evidence" value="ECO:0007669"/>
    <property type="project" value="UniProtKB-SubCell"/>
</dbReference>
<keyword evidence="6" id="KW-0677">Repeat</keyword>
<dbReference type="SUPFAM" id="SSF57667">
    <property type="entry name" value="beta-beta-alpha zinc fingers"/>
    <property type="match status" value="9"/>
</dbReference>
<feature type="domain" description="C2H2-type" evidence="18">
    <location>
        <begin position="735"/>
        <end position="762"/>
    </location>
</feature>
<feature type="domain" description="C2H2-type" evidence="18">
    <location>
        <begin position="791"/>
        <end position="818"/>
    </location>
</feature>
<reference evidence="20" key="1">
    <citation type="submission" date="2025-08" db="UniProtKB">
        <authorList>
            <consortium name="Ensembl"/>
        </authorList>
    </citation>
    <scope>IDENTIFICATION</scope>
</reference>
<evidence type="ECO:0000256" key="13">
    <source>
        <dbReference type="ARBA" id="ARBA00023242"/>
    </source>
</evidence>
<dbReference type="PROSITE" id="PS50950">
    <property type="entry name" value="ZF_THAP"/>
    <property type="match status" value="1"/>
</dbReference>
<feature type="region of interest" description="Disordered" evidence="16">
    <location>
        <begin position="400"/>
        <end position="425"/>
    </location>
</feature>
<feature type="region of interest" description="Disordered" evidence="16">
    <location>
        <begin position="151"/>
        <end position="191"/>
    </location>
</feature>
<feature type="transmembrane region" description="Helical" evidence="17">
    <location>
        <begin position="21"/>
        <end position="43"/>
    </location>
</feature>
<evidence type="ECO:0000259" key="19">
    <source>
        <dbReference type="PROSITE" id="PS50950"/>
    </source>
</evidence>
<evidence type="ECO:0000256" key="6">
    <source>
        <dbReference type="ARBA" id="ARBA00022737"/>
    </source>
</evidence>
<evidence type="ECO:0000256" key="11">
    <source>
        <dbReference type="ARBA" id="ARBA00023125"/>
    </source>
</evidence>
<feature type="domain" description="C2H2-type" evidence="18">
    <location>
        <begin position="567"/>
        <end position="594"/>
    </location>
</feature>
<feature type="domain" description="C2H2-type" evidence="18">
    <location>
        <begin position="707"/>
        <end position="734"/>
    </location>
</feature>
<dbReference type="SUPFAM" id="SSF57716">
    <property type="entry name" value="Glucocorticoid receptor-like (DNA-binding domain)"/>
    <property type="match status" value="1"/>
</dbReference>
<dbReference type="FunFam" id="3.30.160.60:FF:000161">
    <property type="entry name" value="Zinc finger protein 366"/>
    <property type="match status" value="1"/>
</dbReference>
<evidence type="ECO:0000256" key="15">
    <source>
        <dbReference type="PROSITE-ProRule" id="PRU00309"/>
    </source>
</evidence>
<dbReference type="SMART" id="SM00355">
    <property type="entry name" value="ZnF_C2H2"/>
    <property type="match status" value="16"/>
</dbReference>
<sequence>MDGDVTFSKTKRTLTRSLKKCPVQAVLSLFLSLQLFLLSFFILNFCRTKLFGHSYVMPRTCVVMFCENGWKTGNRSHRFPKESNIRRQWIRFVQTKRANFPPKKTDKEDPLDRLVICSDHFTAEDYEGKAMSELGFKTTAQVRLKRDAVPTIQPSPPQLAPASSSHTGLSPLKRGNSPQHPDKVAGKKRRRAVDKLTCARLVRDQCGPVSGVGEDSLVEDTEENAPHTPDAGHCAVSTRCSIIAPKPRHKSRSKRSPTTDAQVGCWKDSCLVQPELEQLTVLRCEMKVEELEGYSETRQIKIEDVNSFGPEEEQSEHLNGSPTMYAQVGCWPDSCRVQPESERLTVLGCEMKVEELERSEILQIKIEDVNSFGLEEEQSDQLNDLFVKVEVKTEHDIDLHQDLPEPNDSEDSFFKRHPNEGGSIESTTKTALTFMKGSDTRLQELPTETNKRMFYEQAKLNNELFAENNFQKSHKRKKTEHEYTCKTCGKSFNQLSHLKTHVRIHSGERPYKCTVCGKSFNQSSTLNSHMKIHNGERPHKCTVCEKTFIHSFTLKSHVIIHNGERPYKCTVCRKSFNRSSTLKIHMRIHNGERPYKCTTCEKSFIHSSSFKIHLRSHNGERPYKCTSCGKSFNWSSDLKTHMRIHSGERPYKCRSCGKSFNRSSNLKSHVRIHNGERPYKCTVCGRSFNQSTHLKSHVKIHNGECPHKCTVCGKSFNRSSTLKTHMIIHSGERPYKCTVCGNSFNRSSTLKTHMIIHNGERPYKCTVCGKSFNQSTHLKSHVRIHSGERPFQCTICRKSFNRSSNMKTHMIIHNDERPYKCTVCGKSFIQSSILKRHVMIHNGDFPYKCTVCGKSFNQSCYLKSHMRIHNDERPYKCTVCGKPFNRSATLKTHLAIHSGVRPHKCTSCGKSYIQSSTLKTHMRIHDGEHPYKYSICGKSCHKSSDHRTYKTIHNDHKNAPFVENLLIGNLT</sequence>
<dbReference type="AlphaFoldDB" id="A0A8C4NDC4"/>
<evidence type="ECO:0000313" key="21">
    <source>
        <dbReference type="Proteomes" id="UP000694388"/>
    </source>
</evidence>
<feature type="domain" description="C2H2-type" evidence="18">
    <location>
        <begin position="595"/>
        <end position="622"/>
    </location>
</feature>
<feature type="domain" description="THAP-type" evidence="19">
    <location>
        <begin position="57"/>
        <end position="153"/>
    </location>
</feature>
<evidence type="ECO:0000256" key="3">
    <source>
        <dbReference type="ARBA" id="ARBA00006991"/>
    </source>
</evidence>
<keyword evidence="9" id="KW-0832">Ubl conjugation</keyword>
<keyword evidence="17" id="KW-0472">Membrane</keyword>
<dbReference type="GO" id="GO:0006357">
    <property type="term" value="P:regulation of transcription by RNA polymerase II"/>
    <property type="evidence" value="ECO:0007669"/>
    <property type="project" value="TreeGrafter"/>
</dbReference>
<feature type="domain" description="C2H2-type" evidence="18">
    <location>
        <begin position="819"/>
        <end position="846"/>
    </location>
</feature>
<dbReference type="PROSITE" id="PS50157">
    <property type="entry name" value="ZINC_FINGER_C2H2_2"/>
    <property type="match status" value="16"/>
</dbReference>
<evidence type="ECO:0000256" key="8">
    <source>
        <dbReference type="ARBA" id="ARBA00022833"/>
    </source>
</evidence>
<dbReference type="Ensembl" id="ENSEBUT00000006447.1">
    <property type="protein sequence ID" value="ENSEBUP00000006000.1"/>
    <property type="gene ID" value="ENSEBUG00000004011.1"/>
</dbReference>
<evidence type="ECO:0000256" key="1">
    <source>
        <dbReference type="ARBA" id="ARBA00003767"/>
    </source>
</evidence>
<feature type="domain" description="C2H2-type" evidence="18">
    <location>
        <begin position="875"/>
        <end position="902"/>
    </location>
</feature>
<feature type="domain" description="C2H2-type" evidence="18">
    <location>
        <begin position="539"/>
        <end position="566"/>
    </location>
</feature>
<keyword evidence="7 14" id="KW-0863">Zinc-finger</keyword>
<evidence type="ECO:0000256" key="16">
    <source>
        <dbReference type="SAM" id="MobiDB-lite"/>
    </source>
</evidence>
<dbReference type="FunFam" id="3.30.160.60:FF:003942">
    <property type="match status" value="1"/>
</dbReference>
<dbReference type="PANTHER" id="PTHR24404">
    <property type="entry name" value="ZINC FINGER PROTEIN"/>
    <property type="match status" value="1"/>
</dbReference>
<feature type="domain" description="C2H2-type" evidence="18">
    <location>
        <begin position="679"/>
        <end position="706"/>
    </location>
</feature>
<dbReference type="SMART" id="SM00692">
    <property type="entry name" value="DM3"/>
    <property type="match status" value="1"/>
</dbReference>
<dbReference type="PANTHER" id="PTHR24404:SF111">
    <property type="entry name" value="GASTRULA ZINC FINGER PROTEIN XLCGF49.1-LIKE-RELATED"/>
    <property type="match status" value="1"/>
</dbReference>
<evidence type="ECO:0000256" key="5">
    <source>
        <dbReference type="ARBA" id="ARBA00022723"/>
    </source>
</evidence>
<evidence type="ECO:0000256" key="12">
    <source>
        <dbReference type="ARBA" id="ARBA00023163"/>
    </source>
</evidence>
<keyword evidence="4" id="KW-1017">Isopeptide bond</keyword>
<feature type="domain" description="C2H2-type" evidence="18">
    <location>
        <begin position="511"/>
        <end position="538"/>
    </location>
</feature>
<dbReference type="InterPro" id="IPR036236">
    <property type="entry name" value="Znf_C2H2_sf"/>
</dbReference>
<name>A0A8C4NDC4_EPTBU</name>
<dbReference type="Gene3D" id="3.30.160.60">
    <property type="entry name" value="Classic Zinc Finger"/>
    <property type="match status" value="16"/>
</dbReference>
<evidence type="ECO:0000256" key="2">
    <source>
        <dbReference type="ARBA" id="ARBA00004123"/>
    </source>
</evidence>
<evidence type="ECO:0000256" key="9">
    <source>
        <dbReference type="ARBA" id="ARBA00022843"/>
    </source>
</evidence>
<comment type="similarity">
    <text evidence="3">Belongs to the krueppel C2H2-type zinc-finger protein family.</text>
</comment>
<dbReference type="GO" id="GO:0003700">
    <property type="term" value="F:DNA-binding transcription factor activity"/>
    <property type="evidence" value="ECO:0007669"/>
    <property type="project" value="TreeGrafter"/>
</dbReference>
<proteinExistence type="inferred from homology"/>
<keyword evidence="8" id="KW-0862">Zinc</keyword>
<dbReference type="FunFam" id="3.30.160.60:FF:000097">
    <property type="entry name" value="Zinc finger protein"/>
    <property type="match status" value="1"/>
</dbReference>
<dbReference type="FunFam" id="3.30.160.60:FF:000755">
    <property type="entry name" value="zinc finger protein 174"/>
    <property type="match status" value="1"/>
</dbReference>
<protein>
    <submittedName>
        <fullName evidence="20">Uncharacterized protein</fullName>
    </submittedName>
</protein>
<dbReference type="FunFam" id="3.30.160.60:FF:000358">
    <property type="entry name" value="zinc finger protein 24"/>
    <property type="match status" value="1"/>
</dbReference>
<keyword evidence="11 15" id="KW-0238">DNA-binding</keyword>
<dbReference type="GO" id="GO:0000978">
    <property type="term" value="F:RNA polymerase II cis-regulatory region sequence-specific DNA binding"/>
    <property type="evidence" value="ECO:0007669"/>
    <property type="project" value="TreeGrafter"/>
</dbReference>
<dbReference type="Proteomes" id="UP000694388">
    <property type="component" value="Unplaced"/>
</dbReference>
<evidence type="ECO:0000256" key="4">
    <source>
        <dbReference type="ARBA" id="ARBA00022499"/>
    </source>
</evidence>
<feature type="domain" description="C2H2-type" evidence="18">
    <location>
        <begin position="903"/>
        <end position="930"/>
    </location>
</feature>
<dbReference type="GO" id="GO:0008270">
    <property type="term" value="F:zinc ion binding"/>
    <property type="evidence" value="ECO:0007669"/>
    <property type="project" value="UniProtKB-KW"/>
</dbReference>
<keyword evidence="10" id="KW-0805">Transcription regulation</keyword>
<dbReference type="InterPro" id="IPR013087">
    <property type="entry name" value="Znf_C2H2_type"/>
</dbReference>
<feature type="domain" description="C2H2-type" evidence="18">
    <location>
        <begin position="623"/>
        <end position="650"/>
    </location>
</feature>
<dbReference type="FunFam" id="3.30.160.60:FF:002716">
    <property type="entry name" value="Zinc finger protein 212"/>
    <property type="match status" value="1"/>
</dbReference>
<feature type="domain" description="C2H2-type" evidence="18">
    <location>
        <begin position="651"/>
        <end position="678"/>
    </location>
</feature>
<keyword evidence="21" id="KW-1185">Reference proteome</keyword>
<dbReference type="InterPro" id="IPR050589">
    <property type="entry name" value="Ikaros_C2H2-ZF"/>
</dbReference>
<feature type="domain" description="C2H2-type" evidence="18">
    <location>
        <begin position="483"/>
        <end position="510"/>
    </location>
</feature>
<dbReference type="FunFam" id="3.30.160.60:FF:001954">
    <property type="entry name" value="Zinc finger protein 787"/>
    <property type="match status" value="1"/>
</dbReference>
<dbReference type="PROSITE" id="PS00028">
    <property type="entry name" value="ZINC_FINGER_C2H2_1"/>
    <property type="match status" value="16"/>
</dbReference>
<keyword evidence="17" id="KW-0812">Transmembrane</keyword>
<evidence type="ECO:0000259" key="18">
    <source>
        <dbReference type="PROSITE" id="PS50157"/>
    </source>
</evidence>
<keyword evidence="12" id="KW-0804">Transcription</keyword>
<keyword evidence="5" id="KW-0479">Metal-binding</keyword>
<dbReference type="FunFam" id="3.30.160.60:FF:001498">
    <property type="entry name" value="Zinc finger protein 404"/>
    <property type="match status" value="1"/>
</dbReference>
<dbReference type="Pfam" id="PF05485">
    <property type="entry name" value="THAP"/>
    <property type="match status" value="1"/>
</dbReference>
<evidence type="ECO:0000256" key="14">
    <source>
        <dbReference type="PROSITE-ProRule" id="PRU00042"/>
    </source>
</evidence>
<dbReference type="GeneTree" id="ENSGT00950000183052"/>
<keyword evidence="13" id="KW-0539">Nucleus</keyword>